<dbReference type="InterPro" id="IPR002052">
    <property type="entry name" value="DNA_methylase_N6_adenine_CS"/>
</dbReference>
<dbReference type="GO" id="GO:0003676">
    <property type="term" value="F:nucleic acid binding"/>
    <property type="evidence" value="ECO:0007669"/>
    <property type="project" value="InterPro"/>
</dbReference>
<dbReference type="EMBL" id="SJPS01000010">
    <property type="protein sequence ID" value="TWU21407.1"/>
    <property type="molecule type" value="Genomic_DNA"/>
</dbReference>
<name>A0A5C6CC52_9BACT</name>
<dbReference type="SUPFAM" id="SSF53335">
    <property type="entry name" value="S-adenosyl-L-methionine-dependent methyltransferases"/>
    <property type="match status" value="1"/>
</dbReference>
<dbReference type="GO" id="GO:0032259">
    <property type="term" value="P:methylation"/>
    <property type="evidence" value="ECO:0007669"/>
    <property type="project" value="InterPro"/>
</dbReference>
<evidence type="ECO:0000313" key="3">
    <source>
        <dbReference type="Proteomes" id="UP000318437"/>
    </source>
</evidence>
<gene>
    <name evidence="2" type="ORF">Pla144_46280</name>
</gene>
<evidence type="ECO:0008006" key="4">
    <source>
        <dbReference type="Google" id="ProtNLM"/>
    </source>
</evidence>
<dbReference type="Gene3D" id="3.40.50.150">
    <property type="entry name" value="Vaccinia Virus protein VP39"/>
    <property type="match status" value="1"/>
</dbReference>
<dbReference type="RefSeq" id="WP_146452862.1">
    <property type="nucleotide sequence ID" value="NZ_SJPS01000010.1"/>
</dbReference>
<accession>A0A5C6CC52</accession>
<reference evidence="2 3" key="1">
    <citation type="submission" date="2019-02" db="EMBL/GenBank/DDBJ databases">
        <title>Deep-cultivation of Planctomycetes and their phenomic and genomic characterization uncovers novel biology.</title>
        <authorList>
            <person name="Wiegand S."/>
            <person name="Jogler M."/>
            <person name="Boedeker C."/>
            <person name="Pinto D."/>
            <person name="Vollmers J."/>
            <person name="Rivas-Marin E."/>
            <person name="Kohn T."/>
            <person name="Peeters S.H."/>
            <person name="Heuer A."/>
            <person name="Rast P."/>
            <person name="Oberbeckmann S."/>
            <person name="Bunk B."/>
            <person name="Jeske O."/>
            <person name="Meyerdierks A."/>
            <person name="Storesund J.E."/>
            <person name="Kallscheuer N."/>
            <person name="Luecker S."/>
            <person name="Lage O.M."/>
            <person name="Pohl T."/>
            <person name="Merkel B.J."/>
            <person name="Hornburger P."/>
            <person name="Mueller R.-W."/>
            <person name="Bruemmer F."/>
            <person name="Labrenz M."/>
            <person name="Spormann A.M."/>
            <person name="Op Den Camp H."/>
            <person name="Overmann J."/>
            <person name="Amann R."/>
            <person name="Jetten M.S.M."/>
            <person name="Mascher T."/>
            <person name="Medema M.H."/>
            <person name="Devos D.P."/>
            <person name="Kaster A.-K."/>
            <person name="Ovreas L."/>
            <person name="Rohde M."/>
            <person name="Galperin M.Y."/>
            <person name="Jogler C."/>
        </authorList>
    </citation>
    <scope>NUCLEOTIDE SEQUENCE [LARGE SCALE GENOMIC DNA]</scope>
    <source>
        <strain evidence="2 3">Pla144</strain>
    </source>
</reference>
<dbReference type="Proteomes" id="UP000318437">
    <property type="component" value="Unassembled WGS sequence"/>
</dbReference>
<feature type="coiled-coil region" evidence="1">
    <location>
        <begin position="92"/>
        <end position="123"/>
    </location>
</feature>
<protein>
    <recommendedName>
        <fullName evidence="4">Methyltransferase small domain protein</fullName>
    </recommendedName>
</protein>
<dbReference type="InterPro" id="IPR029063">
    <property type="entry name" value="SAM-dependent_MTases_sf"/>
</dbReference>
<comment type="caution">
    <text evidence="2">The sequence shown here is derived from an EMBL/GenBank/DDBJ whole genome shotgun (WGS) entry which is preliminary data.</text>
</comment>
<sequence>MGFSIKEGYHDKKQIPLWIVQLSGRVERATFMELKTKAKLLGGWYSSFKKSDAGFQFTAAEDAEKFTSLLSGDADRSDTLERSKERKQMTAAERLEDLADDLYKRAEETIQQSKESLQNTARRADMQAGVRGRAYADQALSHTLVSISDALASGEAKYLDGIRHKTHVEILQSVLYRAKWAHIRSIKQGDSESIYDYRSRVDAEDGRAPNLSDVRFAEYPYPSVYKRHLQEAVAKCSASKGAKMASAQMAKRIAKEAEYVEFTEPHDIVRLTDFLGRAKAAGYDTTWLESSAIDYNRLKRAQIDTIHELRSALRELIPHIGQARGDDAVELAERELIGKKLVGFFPTPKPIIRQMMELADIHDNHRVLEPSAGKGDILDCIRDAHPNAHRHGLELYRCLQDVLVAKGHEVEFADFLVHQGRYDRILMNPPFEKGQDIEHVMHAYELLQPGGKLVAIMGEGAFFRGDKQATAFREWMQEIGAENKQLPEDAFKGIDSFRHTGVRTRLLTIEKPLRLFE</sequence>
<evidence type="ECO:0000313" key="2">
    <source>
        <dbReference type="EMBL" id="TWU21407.1"/>
    </source>
</evidence>
<dbReference type="PRINTS" id="PR00507">
    <property type="entry name" value="N12N6MTFRASE"/>
</dbReference>
<keyword evidence="1" id="KW-0175">Coiled coil</keyword>
<dbReference type="GO" id="GO:0008168">
    <property type="term" value="F:methyltransferase activity"/>
    <property type="evidence" value="ECO:0007669"/>
    <property type="project" value="InterPro"/>
</dbReference>
<organism evidence="2 3">
    <name type="scientific">Bythopirellula polymerisocia</name>
    <dbReference type="NCBI Taxonomy" id="2528003"/>
    <lineage>
        <taxon>Bacteria</taxon>
        <taxon>Pseudomonadati</taxon>
        <taxon>Planctomycetota</taxon>
        <taxon>Planctomycetia</taxon>
        <taxon>Pirellulales</taxon>
        <taxon>Lacipirellulaceae</taxon>
        <taxon>Bythopirellula</taxon>
    </lineage>
</organism>
<dbReference type="PROSITE" id="PS00092">
    <property type="entry name" value="N6_MTASE"/>
    <property type="match status" value="1"/>
</dbReference>
<proteinExistence type="predicted"/>
<evidence type="ECO:0000256" key="1">
    <source>
        <dbReference type="SAM" id="Coils"/>
    </source>
</evidence>
<dbReference type="AlphaFoldDB" id="A0A5C6CC52"/>
<dbReference type="OrthoDB" id="270332at2"/>
<keyword evidence="3" id="KW-1185">Reference proteome</keyword>